<evidence type="ECO:0000256" key="4">
    <source>
        <dbReference type="ARBA" id="ARBA00022989"/>
    </source>
</evidence>
<dbReference type="HOGENOM" id="CLU_107649_4_0_1"/>
<dbReference type="RefSeq" id="XP_013237574.1">
    <property type="nucleotide sequence ID" value="XM_013382120.1"/>
</dbReference>
<evidence type="ECO:0000256" key="1">
    <source>
        <dbReference type="ARBA" id="ARBA00004370"/>
    </source>
</evidence>
<dbReference type="PROSITE" id="PS01309">
    <property type="entry name" value="UPF0057"/>
    <property type="match status" value="1"/>
</dbReference>
<keyword evidence="5 6" id="KW-0472">Membrane</keyword>
<evidence type="ECO:0000313" key="7">
    <source>
        <dbReference type="EMBL" id="KGG51147.1"/>
    </source>
</evidence>
<feature type="transmembrane region" description="Helical" evidence="6">
    <location>
        <begin position="7"/>
        <end position="25"/>
    </location>
</feature>
<accession>A0A098VQ12</accession>
<protein>
    <submittedName>
        <fullName evidence="7">Stress response RCI peptide-like protein</fullName>
    </submittedName>
</protein>
<evidence type="ECO:0000313" key="8">
    <source>
        <dbReference type="Proteomes" id="UP000029725"/>
    </source>
</evidence>
<comment type="similarity">
    <text evidence="2">Belongs to the UPF0057 (PMP3) family.</text>
</comment>
<dbReference type="OrthoDB" id="2802411at2759"/>
<dbReference type="PANTHER" id="PTHR21659">
    <property type="entry name" value="HYDROPHOBIC PROTEIN RCI2 LOW TEMPERATURE AND SALT RESPONSIVE PROTEIN LTI6 -RELATED"/>
    <property type="match status" value="1"/>
</dbReference>
<proteinExistence type="inferred from homology"/>
<comment type="subcellular location">
    <subcellularLocation>
        <location evidence="1">Membrane</location>
    </subcellularLocation>
</comment>
<dbReference type="PANTHER" id="PTHR21659:SF42">
    <property type="entry name" value="UPF0057 MEMBRANE PROTEIN ZK632.10-RELATED"/>
    <property type="match status" value="1"/>
</dbReference>
<dbReference type="EMBL" id="JMKJ01000377">
    <property type="protein sequence ID" value="KGG51147.1"/>
    <property type="molecule type" value="Genomic_DNA"/>
</dbReference>
<comment type="caution">
    <text evidence="7">The sequence shown here is derived from an EMBL/GenBank/DDBJ whole genome shotgun (WGS) entry which is preliminary data.</text>
</comment>
<organism evidence="7 8">
    <name type="scientific">Mitosporidium daphniae</name>
    <dbReference type="NCBI Taxonomy" id="1485682"/>
    <lineage>
        <taxon>Eukaryota</taxon>
        <taxon>Fungi</taxon>
        <taxon>Fungi incertae sedis</taxon>
        <taxon>Microsporidia</taxon>
        <taxon>Mitosporidium</taxon>
    </lineage>
</organism>
<reference evidence="7 8" key="1">
    <citation type="submission" date="2014-04" db="EMBL/GenBank/DDBJ databases">
        <title>A new species of microsporidia sheds light on the evolution of extreme parasitism.</title>
        <authorList>
            <person name="Haag K.L."/>
            <person name="James T.Y."/>
            <person name="Larsson R."/>
            <person name="Schaer T.M."/>
            <person name="Refardt D."/>
            <person name="Pombert J.-F."/>
            <person name="Ebert D."/>
        </authorList>
    </citation>
    <scope>NUCLEOTIDE SEQUENCE [LARGE SCALE GENOMIC DNA]</scope>
    <source>
        <strain evidence="7 8">UGP3</strain>
        <tissue evidence="7">Spores</tissue>
    </source>
</reference>
<dbReference type="GO" id="GO:0016020">
    <property type="term" value="C:membrane"/>
    <property type="evidence" value="ECO:0007669"/>
    <property type="project" value="UniProtKB-SubCell"/>
</dbReference>
<evidence type="ECO:0000256" key="3">
    <source>
        <dbReference type="ARBA" id="ARBA00022692"/>
    </source>
</evidence>
<dbReference type="VEuPathDB" id="MicrosporidiaDB:DI09_43p220"/>
<dbReference type="InterPro" id="IPR000612">
    <property type="entry name" value="PMP3"/>
</dbReference>
<evidence type="ECO:0000256" key="2">
    <source>
        <dbReference type="ARBA" id="ARBA00009530"/>
    </source>
</evidence>
<dbReference type="Pfam" id="PF01679">
    <property type="entry name" value="Pmp3"/>
    <property type="match status" value="1"/>
</dbReference>
<keyword evidence="4 6" id="KW-1133">Transmembrane helix</keyword>
<dbReference type="GeneID" id="25259977"/>
<name>A0A098VQ12_9MICR</name>
<dbReference type="AlphaFoldDB" id="A0A098VQ12"/>
<gene>
    <name evidence="7" type="ORF">DI09_43p220</name>
</gene>
<evidence type="ECO:0000256" key="6">
    <source>
        <dbReference type="SAM" id="Phobius"/>
    </source>
</evidence>
<sequence>MASGYDVLVIVLAIFIPPIAVLLEKGLWVDFLINICLTLLGWIPGMIHAFYIIFQEKKKPEDNADNS</sequence>
<keyword evidence="8" id="KW-1185">Reference proteome</keyword>
<dbReference type="Proteomes" id="UP000029725">
    <property type="component" value="Unassembled WGS sequence"/>
</dbReference>
<evidence type="ECO:0000256" key="5">
    <source>
        <dbReference type="ARBA" id="ARBA00023136"/>
    </source>
</evidence>
<keyword evidence="3 6" id="KW-0812">Transmembrane</keyword>
<feature type="transmembrane region" description="Helical" evidence="6">
    <location>
        <begin position="31"/>
        <end position="54"/>
    </location>
</feature>